<gene>
    <name evidence="2" type="ORF">HYDPIDRAFT_118428</name>
    <name evidence="1" type="ORF">HYDPIDRAFT_118888</name>
</gene>
<proteinExistence type="predicted"/>
<name>A0A0C9W8T0_9AGAM</name>
<reference evidence="2 3" key="1">
    <citation type="submission" date="2014-04" db="EMBL/GenBank/DDBJ databases">
        <title>Evolutionary Origins and Diversification of the Mycorrhizal Mutualists.</title>
        <authorList>
            <consortium name="DOE Joint Genome Institute"/>
            <consortium name="Mycorrhizal Genomics Consortium"/>
            <person name="Kohler A."/>
            <person name="Kuo A."/>
            <person name="Nagy L.G."/>
            <person name="Floudas D."/>
            <person name="Copeland A."/>
            <person name="Barry K.W."/>
            <person name="Cichocki N."/>
            <person name="Veneault-Fourrey C."/>
            <person name="LaButti K."/>
            <person name="Lindquist E.A."/>
            <person name="Lipzen A."/>
            <person name="Lundell T."/>
            <person name="Morin E."/>
            <person name="Murat C."/>
            <person name="Riley R."/>
            <person name="Ohm R."/>
            <person name="Sun H."/>
            <person name="Tunlid A."/>
            <person name="Henrissat B."/>
            <person name="Grigoriev I.V."/>
            <person name="Hibbett D.S."/>
            <person name="Martin F."/>
        </authorList>
    </citation>
    <scope>NUCLEOTIDE SEQUENCE [LARGE SCALE GENOMIC DNA]</scope>
    <source>
        <strain evidence="2 3">MD-312</strain>
    </source>
</reference>
<dbReference type="HOGENOM" id="CLU_2942048_0_0_1"/>
<dbReference type="EMBL" id="KN839899">
    <property type="protein sequence ID" value="KIJ59059.1"/>
    <property type="molecule type" value="Genomic_DNA"/>
</dbReference>
<protein>
    <submittedName>
        <fullName evidence="2">Uncharacterized protein</fullName>
    </submittedName>
</protein>
<evidence type="ECO:0000313" key="1">
    <source>
        <dbReference type="EMBL" id="KIJ59059.1"/>
    </source>
</evidence>
<accession>A0A0C9W8T0</accession>
<dbReference type="Proteomes" id="UP000053820">
    <property type="component" value="Unassembled WGS sequence"/>
</dbReference>
<keyword evidence="3" id="KW-1185">Reference proteome</keyword>
<sequence length="60" mass="5827">MGEIGEQICAHVVHDSVCVGLGGSMQGAGKGLGPGRAHGEGGGTTRAVSLAGAAKLSLRR</sequence>
<evidence type="ECO:0000313" key="2">
    <source>
        <dbReference type="EMBL" id="KIJ59516.1"/>
    </source>
</evidence>
<evidence type="ECO:0000313" key="3">
    <source>
        <dbReference type="Proteomes" id="UP000053820"/>
    </source>
</evidence>
<dbReference type="EMBL" id="KN839886">
    <property type="protein sequence ID" value="KIJ59516.1"/>
    <property type="molecule type" value="Genomic_DNA"/>
</dbReference>
<dbReference type="AlphaFoldDB" id="A0A0C9W8T0"/>
<organism evidence="2 3">
    <name type="scientific">Hydnomerulius pinastri MD-312</name>
    <dbReference type="NCBI Taxonomy" id="994086"/>
    <lineage>
        <taxon>Eukaryota</taxon>
        <taxon>Fungi</taxon>
        <taxon>Dikarya</taxon>
        <taxon>Basidiomycota</taxon>
        <taxon>Agaricomycotina</taxon>
        <taxon>Agaricomycetes</taxon>
        <taxon>Agaricomycetidae</taxon>
        <taxon>Boletales</taxon>
        <taxon>Boletales incertae sedis</taxon>
        <taxon>Leucogyrophana</taxon>
    </lineage>
</organism>